<dbReference type="Pfam" id="PF07940">
    <property type="entry name" value="Hepar_II_III_C"/>
    <property type="match status" value="1"/>
</dbReference>
<keyword evidence="3" id="KW-0574">Periplasm</keyword>
<proteinExistence type="predicted"/>
<evidence type="ECO:0000313" key="8">
    <source>
        <dbReference type="Proteomes" id="UP000037600"/>
    </source>
</evidence>
<keyword evidence="4" id="KW-0456">Lyase</keyword>
<evidence type="ECO:0000256" key="1">
    <source>
        <dbReference type="ARBA" id="ARBA00004418"/>
    </source>
</evidence>
<dbReference type="EMBL" id="LAZL01000021">
    <property type="protein sequence ID" value="KMT64748.1"/>
    <property type="molecule type" value="Genomic_DNA"/>
</dbReference>
<protein>
    <submittedName>
        <fullName evidence="7">Heparinase</fullName>
    </submittedName>
</protein>
<dbReference type="GO" id="GO:0042597">
    <property type="term" value="C:periplasmic space"/>
    <property type="evidence" value="ECO:0007669"/>
    <property type="project" value="UniProtKB-SubCell"/>
</dbReference>
<dbReference type="GO" id="GO:0016829">
    <property type="term" value="F:lyase activity"/>
    <property type="evidence" value="ECO:0007669"/>
    <property type="project" value="UniProtKB-KW"/>
</dbReference>
<dbReference type="PANTHER" id="PTHR39210">
    <property type="entry name" value="HEPARIN-SULFATE LYASE"/>
    <property type="match status" value="1"/>
</dbReference>
<dbReference type="SUPFAM" id="SSF48230">
    <property type="entry name" value="Chondroitin AC/alginate lyase"/>
    <property type="match status" value="1"/>
</dbReference>
<accession>A0A0J8GVP9</accession>
<dbReference type="InterPro" id="IPR012480">
    <property type="entry name" value="Hepar_II_III_C"/>
</dbReference>
<evidence type="ECO:0000256" key="4">
    <source>
        <dbReference type="ARBA" id="ARBA00023239"/>
    </source>
</evidence>
<keyword evidence="2" id="KW-0732">Signal</keyword>
<dbReference type="PATRIC" id="fig|1513271.3.peg.2636"/>
<evidence type="ECO:0000259" key="6">
    <source>
        <dbReference type="Pfam" id="PF16889"/>
    </source>
</evidence>
<evidence type="ECO:0000256" key="2">
    <source>
        <dbReference type="ARBA" id="ARBA00022729"/>
    </source>
</evidence>
<evidence type="ECO:0000256" key="3">
    <source>
        <dbReference type="ARBA" id="ARBA00022764"/>
    </source>
</evidence>
<dbReference type="OrthoDB" id="9763014at2"/>
<dbReference type="Proteomes" id="UP000037600">
    <property type="component" value="Unassembled WGS sequence"/>
</dbReference>
<feature type="domain" description="Heparin-sulfate lyase N-terminal" evidence="6">
    <location>
        <begin position="131"/>
        <end position="292"/>
    </location>
</feature>
<gene>
    <name evidence="7" type="ORF">XM47_12880</name>
</gene>
<comment type="subcellular location">
    <subcellularLocation>
        <location evidence="1">Periplasm</location>
    </subcellularLocation>
</comment>
<comment type="caution">
    <text evidence="7">The sequence shown here is derived from an EMBL/GenBank/DDBJ whole genome shotgun (WGS) entry which is preliminary data.</text>
</comment>
<sequence length="544" mass="62229">MKTKLNQFIKVFHTMKYLKFKQVFYRLYYKFKKPSVGLETGEVTQFNNWQWTGPSLNATSILGPNKVIFLNKEAVIESQSDWNTPEQTKLWLYNLHYFDDLCAIDYQSREQLHYDFINRWIDENPPCLGNGWEPYPLSLRLVNWVKWFSQKENTDVKYLSSIAQQSDALMQQLEYHILGNHLFANAKALTFVGAFLKDEIADKFVVTGLKILDKEVNEQFLGDGAHFELSPMYHCILLWDLLELIDLGITSKNKYIEPRLPLWKGIAEKALTWLETMNHPDGDVSFFNDAAIGIAHKPAHIFEYAKKLGIVWQPCKVGLTVNKASGYSRVNQAQYSLIFDHANVGPDYLPGHAHADTLSFEMSVGNERVFVNSGTSLYGVSAERLRQRETAAHNTVEIGGESSSEVWSGFRVARRAYAKLLTVKQEADKVTLVARHNGYSRFKPKVIHTRAITSNPSYCQIEDSLSCKANACYYLHLHPKINANVLDNYTVELNLMSGKRVLFTSEQPIKLVPSTYHPEFGVSIESNKIQIPFSTAKLVTRIEF</sequence>
<dbReference type="AlphaFoldDB" id="A0A0J8GVP9"/>
<dbReference type="STRING" id="1513271.XM47_12880"/>
<dbReference type="Gene3D" id="1.50.10.100">
    <property type="entry name" value="Chondroitin AC/alginate lyase"/>
    <property type="match status" value="1"/>
</dbReference>
<evidence type="ECO:0000313" key="7">
    <source>
        <dbReference type="EMBL" id="KMT64748.1"/>
    </source>
</evidence>
<reference evidence="7 8" key="1">
    <citation type="submission" date="2015-04" db="EMBL/GenBank/DDBJ databases">
        <title>Draft Genome Sequence of the Novel Agar-Digesting Marine Bacterium Q1.</title>
        <authorList>
            <person name="Li Y."/>
            <person name="Li D."/>
            <person name="Chen G."/>
            <person name="Du Z."/>
        </authorList>
    </citation>
    <scope>NUCLEOTIDE SEQUENCE [LARGE SCALE GENOMIC DNA]</scope>
    <source>
        <strain evidence="7 8">Q1</strain>
    </source>
</reference>
<dbReference type="InterPro" id="IPR031680">
    <property type="entry name" value="Hepar_II_III_N"/>
</dbReference>
<evidence type="ECO:0000259" key="5">
    <source>
        <dbReference type="Pfam" id="PF07940"/>
    </source>
</evidence>
<name>A0A0J8GVP9_9ALTE</name>
<dbReference type="PANTHER" id="PTHR39210:SF1">
    <property type="entry name" value="HEPARIN-SULFATE LYASE"/>
    <property type="match status" value="1"/>
</dbReference>
<organism evidence="7 8">
    <name type="scientific">Catenovulum maritimum</name>
    <dbReference type="NCBI Taxonomy" id="1513271"/>
    <lineage>
        <taxon>Bacteria</taxon>
        <taxon>Pseudomonadati</taxon>
        <taxon>Pseudomonadota</taxon>
        <taxon>Gammaproteobacteria</taxon>
        <taxon>Alteromonadales</taxon>
        <taxon>Alteromonadaceae</taxon>
        <taxon>Catenovulum</taxon>
    </lineage>
</organism>
<keyword evidence="8" id="KW-1185">Reference proteome</keyword>
<dbReference type="InterPro" id="IPR008929">
    <property type="entry name" value="Chondroitin_lyas"/>
</dbReference>
<feature type="domain" description="Heparinase II/III-like C-terminal" evidence="5">
    <location>
        <begin position="323"/>
        <end position="538"/>
    </location>
</feature>
<dbReference type="Gene3D" id="2.70.98.70">
    <property type="match status" value="1"/>
</dbReference>
<dbReference type="Pfam" id="PF16889">
    <property type="entry name" value="Hepar_II_III_N"/>
    <property type="match status" value="1"/>
</dbReference>